<organism evidence="1 2">
    <name type="scientific">Sphingobacterium tabacisoli</name>
    <dbReference type="NCBI Taxonomy" id="2044855"/>
    <lineage>
        <taxon>Bacteria</taxon>
        <taxon>Pseudomonadati</taxon>
        <taxon>Bacteroidota</taxon>
        <taxon>Sphingobacteriia</taxon>
        <taxon>Sphingobacteriales</taxon>
        <taxon>Sphingobacteriaceae</taxon>
        <taxon>Sphingobacterium</taxon>
    </lineage>
</organism>
<reference evidence="2" key="1">
    <citation type="journal article" date="2019" name="Int. J. Syst. Evol. Microbiol.">
        <title>The Global Catalogue of Microorganisms (GCM) 10K type strain sequencing project: providing services to taxonomists for standard genome sequencing and annotation.</title>
        <authorList>
            <consortium name="The Broad Institute Genomics Platform"/>
            <consortium name="The Broad Institute Genome Sequencing Center for Infectious Disease"/>
            <person name="Wu L."/>
            <person name="Ma J."/>
        </authorList>
    </citation>
    <scope>NUCLEOTIDE SEQUENCE [LARGE SCALE GENOMIC DNA]</scope>
    <source>
        <strain evidence="2">KCTC 52298</strain>
    </source>
</reference>
<gene>
    <name evidence="1" type="ORF">ACFSQW_15015</name>
</gene>
<dbReference type="PROSITE" id="PS51257">
    <property type="entry name" value="PROKAR_LIPOPROTEIN"/>
    <property type="match status" value="1"/>
</dbReference>
<dbReference type="Proteomes" id="UP001597440">
    <property type="component" value="Unassembled WGS sequence"/>
</dbReference>
<sequence length="817" mass="92395">MKIKIKNISFLLIIFCCGFSFSCKKKIIGETGSDDTLVTAHPKGKFALYDAMAYPGKPDLTSDGLLPIYLMYEAALTQPDPGNSKRMVLDMDKINIQATLASEFPDVMVSTDIESWYGESNLDEHVMFDRFKAMFDVFKDKNPRVTIGNYGIAPSALCVYRYYNKDKWADEIIVQNWKNSNANRWKSIEAADVIMPVVYIAEPNIEAWVRDLEITIQEIRKYNTEKKIVVYIWPQYYDKPDSPYKRQIITPSKWRQILEAVYERCDGAIIWSGKTDGGDNTLHWKDARLQDIWNETKDFMNVHRTNMVEPSPERELLSMDNPNKKFKIFASLNYAGTPDLAPYKIHRIKTINEKDLSTGAKVNGAYIPDFNKIRTFASSQSDRNVPICIMGGTWISDRNTDQSAMVERYRSVSSAFKDVHSDFQLGFALVGPTSLSGLRVSNSSFYVNTAGWMQSAVIPARGLRTYADYLLPASYIIDDDIALWTKEFYLTIKEAKLSNPGKPIYAYLYTDYFNQVANFQESYKPIREETWEAMLEAVYKVCDGVVMSNIGTANWSDNLGFWKATTKFMNKYASNIESPPVQTGWSIAGNVIQNGSFEEPVIPSAITESVYGVTYPALLNFQGFFDPISRTVSPSSPATTIGKYVWFERGTSQSECRTYVYDGKARSGTNSLAVHNVGGNTTNATSTTWMYHNLAQKLTLDDTKKYKLSISVQRDFKYRSIDNNVNKIYVGIVSGTGATSPTNYTYYQEVHLQSNEKWNEYVILLDLPAILSNTGNAGKSFENSAVFIGLQTGWDTITGKTTQSIVYLDDISLVESK</sequence>
<protein>
    <submittedName>
        <fullName evidence="1">Uncharacterized protein</fullName>
    </submittedName>
</protein>
<proteinExistence type="predicted"/>
<evidence type="ECO:0000313" key="2">
    <source>
        <dbReference type="Proteomes" id="UP001597440"/>
    </source>
</evidence>
<evidence type="ECO:0000313" key="1">
    <source>
        <dbReference type="EMBL" id="MFD2555710.1"/>
    </source>
</evidence>
<dbReference type="RefSeq" id="WP_210354016.1">
    <property type="nucleotide sequence ID" value="NZ_JAEQMU010000001.1"/>
</dbReference>
<dbReference type="EMBL" id="JBHULD010000014">
    <property type="protein sequence ID" value="MFD2555710.1"/>
    <property type="molecule type" value="Genomic_DNA"/>
</dbReference>
<keyword evidence="2" id="KW-1185">Reference proteome</keyword>
<dbReference type="InterPro" id="IPR013785">
    <property type="entry name" value="Aldolase_TIM"/>
</dbReference>
<dbReference type="Gene3D" id="3.20.20.70">
    <property type="entry name" value="Aldolase class I"/>
    <property type="match status" value="1"/>
</dbReference>
<comment type="caution">
    <text evidence="1">The sequence shown here is derived from an EMBL/GenBank/DDBJ whole genome shotgun (WGS) entry which is preliminary data.</text>
</comment>
<name>A0ABW5L6R4_9SPHI</name>
<accession>A0ABW5L6R4</accession>